<evidence type="ECO:0000256" key="2">
    <source>
        <dbReference type="ARBA" id="ARBA00022723"/>
    </source>
</evidence>
<dbReference type="SUPFAM" id="SSF55447">
    <property type="entry name" value="CO dehydrogenase flavoprotein C-terminal domain-like"/>
    <property type="match status" value="1"/>
</dbReference>
<name>A0ABX1HPW5_9BACT</name>
<dbReference type="Pfam" id="PF00111">
    <property type="entry name" value="Fer2"/>
    <property type="match status" value="1"/>
</dbReference>
<dbReference type="SUPFAM" id="SSF56176">
    <property type="entry name" value="FAD-binding/transporter-associated domain-like"/>
    <property type="match status" value="1"/>
</dbReference>
<evidence type="ECO:0000256" key="4">
    <source>
        <dbReference type="ARBA" id="ARBA00023002"/>
    </source>
</evidence>
<feature type="domain" description="2Fe-2S ferredoxin-type" evidence="7">
    <location>
        <begin position="1"/>
        <end position="86"/>
    </location>
</feature>
<dbReference type="Gene3D" id="1.10.150.120">
    <property type="entry name" value="[2Fe-2S]-binding domain"/>
    <property type="match status" value="1"/>
</dbReference>
<keyword evidence="3" id="KW-0274">FAD</keyword>
<evidence type="ECO:0000256" key="3">
    <source>
        <dbReference type="ARBA" id="ARBA00022827"/>
    </source>
</evidence>
<dbReference type="EC" id="1.17.1.4" evidence="9"/>
<dbReference type="EMBL" id="JAAVTK010000014">
    <property type="protein sequence ID" value="NKI91262.1"/>
    <property type="molecule type" value="Genomic_DNA"/>
</dbReference>
<dbReference type="InterPro" id="IPR012675">
    <property type="entry name" value="Beta-grasp_dom_sf"/>
</dbReference>
<dbReference type="PROSITE" id="PS51387">
    <property type="entry name" value="FAD_PCMH"/>
    <property type="match status" value="1"/>
</dbReference>
<evidence type="ECO:0000313" key="9">
    <source>
        <dbReference type="EMBL" id="NKI91262.1"/>
    </source>
</evidence>
<dbReference type="InterPro" id="IPR016208">
    <property type="entry name" value="Ald_Oxase/xanthine_DH-like"/>
</dbReference>
<dbReference type="CDD" id="cd00207">
    <property type="entry name" value="fer2"/>
    <property type="match status" value="1"/>
</dbReference>
<dbReference type="SUPFAM" id="SSF54292">
    <property type="entry name" value="2Fe-2S ferredoxin-like"/>
    <property type="match status" value="1"/>
</dbReference>
<dbReference type="InterPro" id="IPR002888">
    <property type="entry name" value="2Fe-2S-bd"/>
</dbReference>
<dbReference type="PROSITE" id="PS00197">
    <property type="entry name" value="2FE2S_FER_1"/>
    <property type="match status" value="1"/>
</dbReference>
<keyword evidence="1" id="KW-0285">Flavoprotein</keyword>
<dbReference type="Proteomes" id="UP000717634">
    <property type="component" value="Unassembled WGS sequence"/>
</dbReference>
<feature type="compositionally biased region" description="Polar residues" evidence="6">
    <location>
        <begin position="222"/>
        <end position="236"/>
    </location>
</feature>
<dbReference type="Pfam" id="PF01799">
    <property type="entry name" value="Fer2_2"/>
    <property type="match status" value="1"/>
</dbReference>
<dbReference type="RefSeq" id="WP_168674834.1">
    <property type="nucleotide sequence ID" value="NZ_JAAVTK010000014.1"/>
</dbReference>
<evidence type="ECO:0000256" key="1">
    <source>
        <dbReference type="ARBA" id="ARBA00022630"/>
    </source>
</evidence>
<dbReference type="PANTHER" id="PTHR45444">
    <property type="entry name" value="XANTHINE DEHYDROGENASE"/>
    <property type="match status" value="1"/>
</dbReference>
<proteinExistence type="predicted"/>
<dbReference type="InterPro" id="IPR036683">
    <property type="entry name" value="CO_DH_flav_C_dom_sf"/>
</dbReference>
<evidence type="ECO:0000259" key="7">
    <source>
        <dbReference type="PROSITE" id="PS51085"/>
    </source>
</evidence>
<dbReference type="GO" id="GO:0004854">
    <property type="term" value="F:xanthine dehydrogenase activity"/>
    <property type="evidence" value="ECO:0007669"/>
    <property type="project" value="UniProtKB-EC"/>
</dbReference>
<keyword evidence="4 9" id="KW-0560">Oxidoreductase</keyword>
<dbReference type="InterPro" id="IPR001041">
    <property type="entry name" value="2Fe-2S_ferredoxin-type"/>
</dbReference>
<dbReference type="InterPro" id="IPR036884">
    <property type="entry name" value="2Fe-2S-bd_dom_sf"/>
</dbReference>
<evidence type="ECO:0000256" key="6">
    <source>
        <dbReference type="SAM" id="MobiDB-lite"/>
    </source>
</evidence>
<dbReference type="SMART" id="SM01092">
    <property type="entry name" value="CO_deh_flav_C"/>
    <property type="match status" value="1"/>
</dbReference>
<dbReference type="Gene3D" id="3.10.20.30">
    <property type="match status" value="1"/>
</dbReference>
<reference evidence="9 10" key="1">
    <citation type="submission" date="2020-03" db="EMBL/GenBank/DDBJ databases">
        <title>Genomic Encyclopedia of Type Strains, Phase IV (KMG-V): Genome sequencing to study the core and pangenomes of soil and plant-associated prokaryotes.</title>
        <authorList>
            <person name="Whitman W."/>
        </authorList>
    </citation>
    <scope>NUCLEOTIDE SEQUENCE [LARGE SCALE GENOMIC DNA]</scope>
    <source>
        <strain evidence="9 10">1B</strain>
    </source>
</reference>
<organism evidence="9 10">
    <name type="scientific">Hymenobacter artigasi</name>
    <dbReference type="NCBI Taxonomy" id="2719616"/>
    <lineage>
        <taxon>Bacteria</taxon>
        <taxon>Pseudomonadati</taxon>
        <taxon>Bacteroidota</taxon>
        <taxon>Cytophagia</taxon>
        <taxon>Cytophagales</taxon>
        <taxon>Hymenobacteraceae</taxon>
        <taxon>Hymenobacter</taxon>
    </lineage>
</organism>
<accession>A0ABX1HPW5</accession>
<dbReference type="InterPro" id="IPR006058">
    <property type="entry name" value="2Fe2S_fd_BS"/>
</dbReference>
<dbReference type="InterPro" id="IPR002346">
    <property type="entry name" value="Mopterin_DH_FAD-bd"/>
</dbReference>
<evidence type="ECO:0000256" key="5">
    <source>
        <dbReference type="ARBA" id="ARBA00023004"/>
    </source>
</evidence>
<dbReference type="Gene3D" id="3.30.465.10">
    <property type="match status" value="1"/>
</dbReference>
<keyword evidence="10" id="KW-1185">Reference proteome</keyword>
<evidence type="ECO:0000313" key="10">
    <source>
        <dbReference type="Proteomes" id="UP000717634"/>
    </source>
</evidence>
<keyword evidence="5" id="KW-0408">Iron</keyword>
<dbReference type="PANTHER" id="PTHR45444:SF3">
    <property type="entry name" value="XANTHINE DEHYDROGENASE"/>
    <property type="match status" value="1"/>
</dbReference>
<dbReference type="InterPro" id="IPR036010">
    <property type="entry name" value="2Fe-2S_ferredoxin-like_sf"/>
</dbReference>
<dbReference type="InterPro" id="IPR016166">
    <property type="entry name" value="FAD-bd_PCMH"/>
</dbReference>
<dbReference type="Gene3D" id="3.30.390.50">
    <property type="entry name" value="CO dehydrogenase flavoprotein, C-terminal domain"/>
    <property type="match status" value="1"/>
</dbReference>
<comment type="caution">
    <text evidence="9">The sequence shown here is derived from an EMBL/GenBank/DDBJ whole genome shotgun (WGS) entry which is preliminary data.</text>
</comment>
<dbReference type="Pfam" id="PF03450">
    <property type="entry name" value="CO_deh_flav_C"/>
    <property type="match status" value="1"/>
</dbReference>
<keyword evidence="2" id="KW-0479">Metal-binding</keyword>
<dbReference type="SUPFAM" id="SSF47741">
    <property type="entry name" value="CO dehydrogenase ISP C-domain like"/>
    <property type="match status" value="1"/>
</dbReference>
<feature type="domain" description="FAD-binding PCMH-type" evidence="8">
    <location>
        <begin position="217"/>
        <end position="399"/>
    </location>
</feature>
<dbReference type="PROSITE" id="PS51085">
    <property type="entry name" value="2FE2S_FER_2"/>
    <property type="match status" value="1"/>
</dbReference>
<sequence length="515" mass="54459">MIKFFLNDQPIRTSEAPASALLDFVRYHEQLKGTKIGCREGDCGACTVLVGELAADGQTVNYQSMTSCLTPLGNAAGKHIVTVEGINAAGSQLTPVQQAIVDEGGSQCGFCTVGFVMSLTGHSLSSEPATDKNTIAAIDGNICRCTGYKSLERAAAKLTADLATRPTENTLAWLSEKQYVPGYFASIPAQLAALRPAAPQAAEASVVASVAAAATPHANGGSAVSTTPNGHAQSQNDHGHATPAPFTHPLVGGGTDLLVQRLEELREQPGVRLIFDQPGRRGIRHETTGRVVLGAATTASQLLESDLLRGLLPKLPQYLKLVSSTPIRNMGTVAGNFINGSPIGDLTIMFLALGASVTLLDAAGHTRELALPDLYLGYKKLAKAADEQVTDISFPAPLADDFFHFEKVSKRTHLDIASVNSAAWLRVDNGIIQAARVSAGGVGPVPLLLARTSEFLVGRELTAETLTAANAVMQEEISPISDVRGTADYKRLLLRQLLWAHFLEFAPELAVDELI</sequence>
<gene>
    <name evidence="9" type="ORF">HBN54_003878</name>
</gene>
<dbReference type="InterPro" id="IPR036318">
    <property type="entry name" value="FAD-bd_PCMH-like_sf"/>
</dbReference>
<protein>
    <submittedName>
        <fullName evidence="9">Xanthine dehydrogenase small subunit</fullName>
        <ecNumber evidence="9">1.17.1.4</ecNumber>
    </submittedName>
</protein>
<feature type="region of interest" description="Disordered" evidence="6">
    <location>
        <begin position="217"/>
        <end position="247"/>
    </location>
</feature>
<dbReference type="InterPro" id="IPR016169">
    <property type="entry name" value="FAD-bd_PCMH_sub2"/>
</dbReference>
<dbReference type="InterPro" id="IPR005107">
    <property type="entry name" value="CO_DH_flav_C"/>
</dbReference>
<dbReference type="Pfam" id="PF00941">
    <property type="entry name" value="FAD_binding_5"/>
    <property type="match status" value="1"/>
</dbReference>
<evidence type="ECO:0000259" key="8">
    <source>
        <dbReference type="PROSITE" id="PS51387"/>
    </source>
</evidence>